<dbReference type="GO" id="GO:0016491">
    <property type="term" value="F:oxidoreductase activity"/>
    <property type="evidence" value="ECO:0007669"/>
    <property type="project" value="UniProtKB-KW"/>
</dbReference>
<name>A0AA92X5Z2_9GAMM</name>
<dbReference type="InterPro" id="IPR036010">
    <property type="entry name" value="2Fe-2S_ferredoxin-like_sf"/>
</dbReference>
<keyword evidence="5" id="KW-0411">Iron-sulfur</keyword>
<dbReference type="Proteomes" id="UP000284338">
    <property type="component" value="Unassembled WGS sequence"/>
</dbReference>
<evidence type="ECO:0000313" key="8">
    <source>
        <dbReference type="Proteomes" id="UP000284338"/>
    </source>
</evidence>
<evidence type="ECO:0000256" key="1">
    <source>
        <dbReference type="ARBA" id="ARBA00022714"/>
    </source>
</evidence>
<dbReference type="AlphaFoldDB" id="A0AA92X5Z2"/>
<dbReference type="InterPro" id="IPR001041">
    <property type="entry name" value="2Fe-2S_ferredoxin-type"/>
</dbReference>
<accession>A0AA92X5Z2</accession>
<dbReference type="Pfam" id="PF00111">
    <property type="entry name" value="Fer2"/>
    <property type="match status" value="1"/>
</dbReference>
<dbReference type="GO" id="GO:0046872">
    <property type="term" value="F:metal ion binding"/>
    <property type="evidence" value="ECO:0007669"/>
    <property type="project" value="UniProtKB-KW"/>
</dbReference>
<keyword evidence="2" id="KW-0479">Metal-binding</keyword>
<keyword evidence="1" id="KW-0001">2Fe-2S</keyword>
<dbReference type="Gene3D" id="3.10.20.30">
    <property type="match status" value="1"/>
</dbReference>
<dbReference type="Gene3D" id="1.10.150.120">
    <property type="entry name" value="[2Fe-2S]-binding domain"/>
    <property type="match status" value="1"/>
</dbReference>
<dbReference type="InterPro" id="IPR002888">
    <property type="entry name" value="2Fe-2S-bd"/>
</dbReference>
<keyword evidence="8" id="KW-1185">Reference proteome</keyword>
<dbReference type="InterPro" id="IPR051452">
    <property type="entry name" value="Diverse_Oxidoreductases"/>
</dbReference>
<evidence type="ECO:0000256" key="3">
    <source>
        <dbReference type="ARBA" id="ARBA00023002"/>
    </source>
</evidence>
<keyword evidence="3" id="KW-0560">Oxidoreductase</keyword>
<dbReference type="Pfam" id="PF01799">
    <property type="entry name" value="Fer2_2"/>
    <property type="match status" value="1"/>
</dbReference>
<dbReference type="RefSeq" id="WP_065506281.1">
    <property type="nucleotide sequence ID" value="NZ_QYYG01000001.1"/>
</dbReference>
<gene>
    <name evidence="7" type="ORF">D4100_02705</name>
</gene>
<feature type="domain" description="2Fe-2S ferredoxin-type" evidence="6">
    <location>
        <begin position="20"/>
        <end position="96"/>
    </location>
</feature>
<proteinExistence type="predicted"/>
<dbReference type="PANTHER" id="PTHR44379:SF6">
    <property type="entry name" value="BLR6046 PROTEIN"/>
    <property type="match status" value="1"/>
</dbReference>
<protein>
    <submittedName>
        <fullName evidence="7">(2Fe-2S)-binding protein</fullName>
    </submittedName>
</protein>
<evidence type="ECO:0000256" key="4">
    <source>
        <dbReference type="ARBA" id="ARBA00023004"/>
    </source>
</evidence>
<keyword evidence="4" id="KW-0408">Iron</keyword>
<dbReference type="SUPFAM" id="SSF47741">
    <property type="entry name" value="CO dehydrogenase ISP C-domain like"/>
    <property type="match status" value="1"/>
</dbReference>
<dbReference type="PROSITE" id="PS51085">
    <property type="entry name" value="2FE2S_FER_2"/>
    <property type="match status" value="1"/>
</dbReference>
<dbReference type="FunFam" id="1.10.150.120:FF:000003">
    <property type="entry name" value="Carbon monoxide dehydrogenase, small subunit"/>
    <property type="match status" value="1"/>
</dbReference>
<dbReference type="PANTHER" id="PTHR44379">
    <property type="entry name" value="OXIDOREDUCTASE WITH IRON-SULFUR SUBUNIT"/>
    <property type="match status" value="1"/>
</dbReference>
<dbReference type="GO" id="GO:0051537">
    <property type="term" value="F:2 iron, 2 sulfur cluster binding"/>
    <property type="evidence" value="ECO:0007669"/>
    <property type="project" value="UniProtKB-KW"/>
</dbReference>
<organism evidence="7 8">
    <name type="scientific">Serratia inhibens</name>
    <dbReference type="NCBI Taxonomy" id="2338073"/>
    <lineage>
        <taxon>Bacteria</taxon>
        <taxon>Pseudomonadati</taxon>
        <taxon>Pseudomonadota</taxon>
        <taxon>Gammaproteobacteria</taxon>
        <taxon>Enterobacterales</taxon>
        <taxon>Yersiniaceae</taxon>
        <taxon>Serratia</taxon>
    </lineage>
</organism>
<dbReference type="InterPro" id="IPR012675">
    <property type="entry name" value="Beta-grasp_dom_sf"/>
</dbReference>
<sequence>MAISEVPTSREGAVKTLTERSLMLSVNGKNIHIQVMADTPLLLVLRNDLALNGPKYGCGLGECGACTVLIDGIAARSCVIPALGVADRAITTLEGLGDRDHLHPVQRAFIEEQAAQCGYCLNGMIMTTKALLDRNPSPSDGEIRQALSGNLCRCGTHIEILRAVQRAIILCSSEENPHD</sequence>
<dbReference type="InterPro" id="IPR036884">
    <property type="entry name" value="2Fe-2S-bd_dom_sf"/>
</dbReference>
<evidence type="ECO:0000259" key="6">
    <source>
        <dbReference type="PROSITE" id="PS51085"/>
    </source>
</evidence>
<reference evidence="7 8" key="1">
    <citation type="submission" date="2018-09" db="EMBL/GenBank/DDBJ databases">
        <title>Draft genome of a novel serratia sp. strain with antifungal activity.</title>
        <authorList>
            <person name="Dichmann S.I."/>
            <person name="Park B.P."/>
            <person name="Pathiraja D."/>
            <person name="Choi I.-G."/>
            <person name="Stougaard P."/>
            <person name="Hennessy R.C."/>
        </authorList>
    </citation>
    <scope>NUCLEOTIDE SEQUENCE [LARGE SCALE GENOMIC DNA]</scope>
    <source>
        <strain evidence="7 8">S40</strain>
    </source>
</reference>
<dbReference type="SUPFAM" id="SSF54292">
    <property type="entry name" value="2Fe-2S ferredoxin-like"/>
    <property type="match status" value="1"/>
</dbReference>
<evidence type="ECO:0000256" key="5">
    <source>
        <dbReference type="ARBA" id="ARBA00023014"/>
    </source>
</evidence>
<dbReference type="EMBL" id="QYYG01000001">
    <property type="protein sequence ID" value="RJF57709.1"/>
    <property type="molecule type" value="Genomic_DNA"/>
</dbReference>
<dbReference type="InterPro" id="IPR006058">
    <property type="entry name" value="2Fe2S_fd_BS"/>
</dbReference>
<evidence type="ECO:0000256" key="2">
    <source>
        <dbReference type="ARBA" id="ARBA00022723"/>
    </source>
</evidence>
<evidence type="ECO:0000313" key="7">
    <source>
        <dbReference type="EMBL" id="RJF57709.1"/>
    </source>
</evidence>
<comment type="caution">
    <text evidence="7">The sequence shown here is derived from an EMBL/GenBank/DDBJ whole genome shotgun (WGS) entry which is preliminary data.</text>
</comment>
<dbReference type="PROSITE" id="PS00197">
    <property type="entry name" value="2FE2S_FER_1"/>
    <property type="match status" value="1"/>
</dbReference>